<evidence type="ECO:0000256" key="2">
    <source>
        <dbReference type="ARBA" id="ARBA00006386"/>
    </source>
</evidence>
<name>A0A6C2U4X2_PONDE</name>
<evidence type="ECO:0000256" key="7">
    <source>
        <dbReference type="SAM" id="Phobius"/>
    </source>
</evidence>
<evidence type="ECO:0000256" key="5">
    <source>
        <dbReference type="ARBA" id="ARBA00022989"/>
    </source>
</evidence>
<feature type="transmembrane region" description="Helical" evidence="7">
    <location>
        <begin position="267"/>
        <end position="290"/>
    </location>
</feature>
<dbReference type="Proteomes" id="UP000366872">
    <property type="component" value="Unassembled WGS sequence"/>
</dbReference>
<keyword evidence="6 7" id="KW-0472">Membrane</keyword>
<evidence type="ECO:0000313" key="9">
    <source>
        <dbReference type="Proteomes" id="UP000366872"/>
    </source>
</evidence>
<dbReference type="PANTHER" id="PTHR34184:SF4">
    <property type="entry name" value="UPF0718 PROTEIN YCGR"/>
    <property type="match status" value="1"/>
</dbReference>
<gene>
    <name evidence="8" type="ORF">PDESU_03437</name>
</gene>
<keyword evidence="9" id="KW-1185">Reference proteome</keyword>
<keyword evidence="5 7" id="KW-1133">Transmembrane helix</keyword>
<evidence type="ECO:0000256" key="3">
    <source>
        <dbReference type="ARBA" id="ARBA00022475"/>
    </source>
</evidence>
<accession>A0A6C2U4X2</accession>
<dbReference type="EMBL" id="CAAHFG010000002">
    <property type="protein sequence ID" value="VGO14867.1"/>
    <property type="molecule type" value="Genomic_DNA"/>
</dbReference>
<protein>
    <submittedName>
        <fullName evidence="8">Two-component membrane permease complex subunit SMU_747c</fullName>
    </submittedName>
</protein>
<proteinExistence type="inferred from homology"/>
<feature type="transmembrane region" description="Helical" evidence="7">
    <location>
        <begin position="167"/>
        <end position="191"/>
    </location>
</feature>
<evidence type="ECO:0000256" key="1">
    <source>
        <dbReference type="ARBA" id="ARBA00004651"/>
    </source>
</evidence>
<dbReference type="Pfam" id="PF03773">
    <property type="entry name" value="ArsP_1"/>
    <property type="match status" value="1"/>
</dbReference>
<comment type="similarity">
    <text evidence="2">Belongs to the UPF0718 family.</text>
</comment>
<keyword evidence="3" id="KW-1003">Cell membrane</keyword>
<feature type="transmembrane region" description="Helical" evidence="7">
    <location>
        <begin position="226"/>
        <end position="246"/>
    </location>
</feature>
<evidence type="ECO:0000313" key="8">
    <source>
        <dbReference type="EMBL" id="VGO14867.1"/>
    </source>
</evidence>
<reference evidence="8 9" key="1">
    <citation type="submission" date="2019-04" db="EMBL/GenBank/DDBJ databases">
        <authorList>
            <person name="Van Vliet M D."/>
        </authorList>
    </citation>
    <scope>NUCLEOTIDE SEQUENCE [LARGE SCALE GENOMIC DNA]</scope>
    <source>
        <strain evidence="8 9">F1</strain>
    </source>
</reference>
<feature type="transmembrane region" description="Helical" evidence="7">
    <location>
        <begin position="79"/>
        <end position="101"/>
    </location>
</feature>
<dbReference type="InterPro" id="IPR052923">
    <property type="entry name" value="UPF0718"/>
</dbReference>
<dbReference type="GO" id="GO:0005886">
    <property type="term" value="C:plasma membrane"/>
    <property type="evidence" value="ECO:0007669"/>
    <property type="project" value="UniProtKB-SubCell"/>
</dbReference>
<comment type="subcellular location">
    <subcellularLocation>
        <location evidence="1">Cell membrane</location>
        <topology evidence="1">Multi-pass membrane protein</topology>
    </subcellularLocation>
</comment>
<feature type="transmembrane region" description="Helical" evidence="7">
    <location>
        <begin position="6"/>
        <end position="27"/>
    </location>
</feature>
<evidence type="ECO:0000256" key="6">
    <source>
        <dbReference type="ARBA" id="ARBA00023136"/>
    </source>
</evidence>
<feature type="transmembrane region" description="Helical" evidence="7">
    <location>
        <begin position="48"/>
        <end position="73"/>
    </location>
</feature>
<dbReference type="AlphaFoldDB" id="A0A6C2U4X2"/>
<sequence length="391" mass="42768">MVLPMIAKMFISAAPYVVLGFIIAGVLHQWVPRDLLRRHLGGRGGLPLLKGVGIGSFLPICSCGTIPLGIGLYRCGAGIGTILAFMTSSPILSPVVVLVSFKLLGLKMTATLLGTALVGSFVIGWMGNRFFSKGRKDKPDEQLQYERAPKKGERSFGQWFRWTFGDLGASVGFELVLGLTVATLVMAFLPLEFISEWLGSGRIISLVLIVLLSLPVYTCSVPSVPIVQSLLLLGVSPGAAVVYLMAGPATNMGELNAIRANMGKKVAGFYGLALIVVALSAGLVTDYFIFSDYRYLADQVDGTLVVQQCCIPVLYNQTSIYAVDFTSVSWVEWISTAILAVVVAYGFFKELRAFFVNPCKVCRWREYAEEKKCAQKCHVRRKHDLFRKLTR</sequence>
<feature type="transmembrane region" description="Helical" evidence="7">
    <location>
        <begin position="330"/>
        <end position="348"/>
    </location>
</feature>
<organism evidence="8 9">
    <name type="scientific">Pontiella desulfatans</name>
    <dbReference type="NCBI Taxonomy" id="2750659"/>
    <lineage>
        <taxon>Bacteria</taxon>
        <taxon>Pseudomonadati</taxon>
        <taxon>Kiritimatiellota</taxon>
        <taxon>Kiritimatiellia</taxon>
        <taxon>Kiritimatiellales</taxon>
        <taxon>Pontiellaceae</taxon>
        <taxon>Pontiella</taxon>
    </lineage>
</organism>
<feature type="transmembrane region" description="Helical" evidence="7">
    <location>
        <begin position="108"/>
        <end position="127"/>
    </location>
</feature>
<keyword evidence="4 7" id="KW-0812">Transmembrane</keyword>
<evidence type="ECO:0000256" key="4">
    <source>
        <dbReference type="ARBA" id="ARBA00022692"/>
    </source>
</evidence>
<dbReference type="PANTHER" id="PTHR34184">
    <property type="entry name" value="UPF0718 PROTEIN YCGR"/>
    <property type="match status" value="1"/>
</dbReference>
<dbReference type="InterPro" id="IPR005524">
    <property type="entry name" value="DUF318"/>
</dbReference>